<evidence type="ECO:0000256" key="5">
    <source>
        <dbReference type="SAM" id="Phobius"/>
    </source>
</evidence>
<keyword evidence="8" id="KW-1185">Reference proteome</keyword>
<gene>
    <name evidence="7" type="ORF">NBRC116598_26570</name>
</gene>
<feature type="transmembrane region" description="Helical" evidence="5">
    <location>
        <begin position="113"/>
        <end position="134"/>
    </location>
</feature>
<evidence type="ECO:0000313" key="7">
    <source>
        <dbReference type="EMBL" id="GAA6197213.1"/>
    </source>
</evidence>
<keyword evidence="2 5" id="KW-0812">Transmembrane</keyword>
<proteinExistence type="predicted"/>
<feature type="transmembrane region" description="Helical" evidence="5">
    <location>
        <begin position="196"/>
        <end position="218"/>
    </location>
</feature>
<dbReference type="InterPro" id="IPR022764">
    <property type="entry name" value="Peptidase_S54_rhomboid_dom"/>
</dbReference>
<comment type="subcellular location">
    <subcellularLocation>
        <location evidence="1">Membrane</location>
        <topology evidence="1">Multi-pass membrane protein</topology>
    </subcellularLocation>
</comment>
<accession>A0ABQ0AN07</accession>
<dbReference type="EMBL" id="BAABWU010000010">
    <property type="protein sequence ID" value="GAA6197213.1"/>
    <property type="molecule type" value="Genomic_DNA"/>
</dbReference>
<feature type="transmembrane region" description="Helical" evidence="5">
    <location>
        <begin position="171"/>
        <end position="190"/>
    </location>
</feature>
<dbReference type="Proteomes" id="UP001441944">
    <property type="component" value="Unassembled WGS sequence"/>
</dbReference>
<evidence type="ECO:0000256" key="4">
    <source>
        <dbReference type="ARBA" id="ARBA00023136"/>
    </source>
</evidence>
<name>A0ABQ0AN07_9RHOB</name>
<reference evidence="7 8" key="1">
    <citation type="submission" date="2024-04" db="EMBL/GenBank/DDBJ databases">
        <title>Draft genome sequence of Pseudophaeobacter arcticus NBRC 116598.</title>
        <authorList>
            <person name="Miyakawa T."/>
            <person name="Kusuya Y."/>
            <person name="Miura T."/>
        </authorList>
    </citation>
    <scope>NUCLEOTIDE SEQUENCE [LARGE SCALE GENOMIC DNA]</scope>
    <source>
        <strain evidence="7 8">SU-CL00105</strain>
    </source>
</reference>
<feature type="domain" description="Peptidase S54 rhomboid" evidence="6">
    <location>
        <begin position="74"/>
        <end position="214"/>
    </location>
</feature>
<evidence type="ECO:0000256" key="1">
    <source>
        <dbReference type="ARBA" id="ARBA00004141"/>
    </source>
</evidence>
<comment type="caution">
    <text evidence="7">The sequence shown here is derived from an EMBL/GenBank/DDBJ whole genome shotgun (WGS) entry which is preliminary data.</text>
</comment>
<dbReference type="GO" id="GO:0008233">
    <property type="term" value="F:peptidase activity"/>
    <property type="evidence" value="ECO:0007669"/>
    <property type="project" value="UniProtKB-KW"/>
</dbReference>
<sequence>MSDDPNISPVNPLPPAVVALVLVIMGIEAAFSLGMRGIIGGPEAIGWRLEAFQSYAFSSEIFWWMVETGQWPAEHLIRFLSYTFVHGAFTHALFVCVFVLAMGKMVGEVMGDLVMVIIFMASAVGGAVGYAVLINGEVPLIGGFPAVYGLIGAFTYILWRQLSLVGAQQSRAFSLIAFLMGIQLLFGLLFGGQKDWVADLCGFATGFGLSFFLAPGGWARIRSNIRRD</sequence>
<feature type="transmembrane region" description="Helical" evidence="5">
    <location>
        <begin position="77"/>
        <end position="101"/>
    </location>
</feature>
<keyword evidence="7" id="KW-0378">Hydrolase</keyword>
<dbReference type="SUPFAM" id="SSF144091">
    <property type="entry name" value="Rhomboid-like"/>
    <property type="match status" value="1"/>
</dbReference>
<evidence type="ECO:0000256" key="2">
    <source>
        <dbReference type="ARBA" id="ARBA00022692"/>
    </source>
</evidence>
<dbReference type="Pfam" id="PF01694">
    <property type="entry name" value="Rhomboid"/>
    <property type="match status" value="1"/>
</dbReference>
<dbReference type="Gene3D" id="1.20.1540.10">
    <property type="entry name" value="Rhomboid-like"/>
    <property type="match status" value="1"/>
</dbReference>
<protein>
    <submittedName>
        <fullName evidence="7">Rhomboid family intramembrane serine protease</fullName>
    </submittedName>
</protein>
<feature type="transmembrane region" description="Helical" evidence="5">
    <location>
        <begin position="140"/>
        <end position="159"/>
    </location>
</feature>
<dbReference type="RefSeq" id="WP_295452517.1">
    <property type="nucleotide sequence ID" value="NZ_BAABWU010000010.1"/>
</dbReference>
<keyword evidence="4 5" id="KW-0472">Membrane</keyword>
<dbReference type="GO" id="GO:0006508">
    <property type="term" value="P:proteolysis"/>
    <property type="evidence" value="ECO:0007669"/>
    <property type="project" value="UniProtKB-KW"/>
</dbReference>
<keyword evidence="7" id="KW-0645">Protease</keyword>
<evidence type="ECO:0000256" key="3">
    <source>
        <dbReference type="ARBA" id="ARBA00022989"/>
    </source>
</evidence>
<feature type="transmembrane region" description="Helical" evidence="5">
    <location>
        <begin position="45"/>
        <end position="65"/>
    </location>
</feature>
<evidence type="ECO:0000259" key="6">
    <source>
        <dbReference type="Pfam" id="PF01694"/>
    </source>
</evidence>
<organism evidence="7 8">
    <name type="scientific">Pseudophaeobacter arcticus</name>
    <dbReference type="NCBI Taxonomy" id="385492"/>
    <lineage>
        <taxon>Bacteria</taxon>
        <taxon>Pseudomonadati</taxon>
        <taxon>Pseudomonadota</taxon>
        <taxon>Alphaproteobacteria</taxon>
        <taxon>Rhodobacterales</taxon>
        <taxon>Paracoccaceae</taxon>
        <taxon>Pseudophaeobacter</taxon>
    </lineage>
</organism>
<dbReference type="InterPro" id="IPR035952">
    <property type="entry name" value="Rhomboid-like_sf"/>
</dbReference>
<keyword evidence="3 5" id="KW-1133">Transmembrane helix</keyword>
<feature type="transmembrane region" description="Helical" evidence="5">
    <location>
        <begin position="12"/>
        <end position="33"/>
    </location>
</feature>
<evidence type="ECO:0000313" key="8">
    <source>
        <dbReference type="Proteomes" id="UP001441944"/>
    </source>
</evidence>